<keyword evidence="2" id="KW-1133">Transmembrane helix</keyword>
<dbReference type="SUPFAM" id="SSF50969">
    <property type="entry name" value="YVTN repeat-like/Quinoprotein amine dehydrogenase"/>
    <property type="match status" value="1"/>
</dbReference>
<accession>A0A918LGE0</accession>
<dbReference type="AlphaFoldDB" id="A0A918LGE0"/>
<feature type="compositionally biased region" description="Pro residues" evidence="1">
    <location>
        <begin position="320"/>
        <end position="368"/>
    </location>
</feature>
<feature type="domain" description="DUF6923" evidence="3">
    <location>
        <begin position="51"/>
        <end position="226"/>
    </location>
</feature>
<evidence type="ECO:0000259" key="3">
    <source>
        <dbReference type="Pfam" id="PF21959"/>
    </source>
</evidence>
<reference evidence="4" key="2">
    <citation type="submission" date="2020-09" db="EMBL/GenBank/DDBJ databases">
        <authorList>
            <person name="Sun Q."/>
            <person name="Ohkuma M."/>
        </authorList>
    </citation>
    <scope>NUCLEOTIDE SEQUENCE</scope>
    <source>
        <strain evidence="4">JCM 3276</strain>
    </source>
</reference>
<feature type="compositionally biased region" description="Pro residues" evidence="1">
    <location>
        <begin position="270"/>
        <end position="298"/>
    </location>
</feature>
<dbReference type="Proteomes" id="UP000660680">
    <property type="component" value="Unassembled WGS sequence"/>
</dbReference>
<evidence type="ECO:0000313" key="5">
    <source>
        <dbReference type="Proteomes" id="UP000660680"/>
    </source>
</evidence>
<protein>
    <recommendedName>
        <fullName evidence="3">DUF6923 domain-containing protein</fullName>
    </recommendedName>
</protein>
<proteinExistence type="predicted"/>
<evidence type="ECO:0000256" key="2">
    <source>
        <dbReference type="SAM" id="Phobius"/>
    </source>
</evidence>
<keyword evidence="5" id="KW-1185">Reference proteome</keyword>
<gene>
    <name evidence="4" type="ORF">GCM10010171_43410</name>
</gene>
<dbReference type="EMBL" id="BMRB01000003">
    <property type="protein sequence ID" value="GGS43576.1"/>
    <property type="molecule type" value="Genomic_DNA"/>
</dbReference>
<evidence type="ECO:0000313" key="4">
    <source>
        <dbReference type="EMBL" id="GGS43576.1"/>
    </source>
</evidence>
<reference evidence="4" key="1">
    <citation type="journal article" date="2014" name="Int. J. Syst. Evol. Microbiol.">
        <title>Complete genome sequence of Corynebacterium casei LMG S-19264T (=DSM 44701T), isolated from a smear-ripened cheese.</title>
        <authorList>
            <consortium name="US DOE Joint Genome Institute (JGI-PGF)"/>
            <person name="Walter F."/>
            <person name="Albersmeier A."/>
            <person name="Kalinowski J."/>
            <person name="Ruckert C."/>
        </authorList>
    </citation>
    <scope>NUCLEOTIDE SEQUENCE</scope>
    <source>
        <strain evidence="4">JCM 3276</strain>
    </source>
</reference>
<organism evidence="4 5">
    <name type="scientific">Actinokineospora fastidiosa</name>
    <dbReference type="NCBI Taxonomy" id="1816"/>
    <lineage>
        <taxon>Bacteria</taxon>
        <taxon>Bacillati</taxon>
        <taxon>Actinomycetota</taxon>
        <taxon>Actinomycetes</taxon>
        <taxon>Pseudonocardiales</taxon>
        <taxon>Pseudonocardiaceae</taxon>
        <taxon>Actinokineospora</taxon>
    </lineage>
</organism>
<dbReference type="Pfam" id="PF21959">
    <property type="entry name" value="DUF6923"/>
    <property type="match status" value="1"/>
</dbReference>
<evidence type="ECO:0000256" key="1">
    <source>
        <dbReference type="SAM" id="MobiDB-lite"/>
    </source>
</evidence>
<feature type="transmembrane region" description="Helical" evidence="2">
    <location>
        <begin position="396"/>
        <end position="414"/>
    </location>
</feature>
<feature type="region of interest" description="Disordered" evidence="1">
    <location>
        <begin position="263"/>
        <end position="393"/>
    </location>
</feature>
<keyword evidence="2" id="KW-0472">Membrane</keyword>
<dbReference type="InterPro" id="IPR054215">
    <property type="entry name" value="DUF6923"/>
</dbReference>
<keyword evidence="2" id="KW-0812">Transmembrane</keyword>
<comment type="caution">
    <text evidence="4">The sequence shown here is derived from an EMBL/GenBank/DDBJ whole genome shotgun (WGS) entry which is preliminary data.</text>
</comment>
<name>A0A918LGE0_9PSEU</name>
<dbReference type="RefSeq" id="WP_189212347.1">
    <property type="nucleotide sequence ID" value="NZ_BMRB01000003.1"/>
</dbReference>
<dbReference type="InterPro" id="IPR011044">
    <property type="entry name" value="Quino_amine_DH_bsu"/>
</dbReference>
<sequence length="419" mass="42893">MRVRLAALGLAVAGLVGAGVLAVGSGAGEAAPAAYPTCSVLRVAATGGGSSTLYEVDLASGAMSRVRALDRRVDAIGYHKGQGLVYGVSGSHVVSLTREGTLLDLGRVPQVHGASGGAVLGDLLVVRVGRHLRSVSIDPDSPRFLTVVASVRLWPAALPRTVDDFDARGGLLYGVSTHTRYYGHVVTIDPRSGRVKHVHTRRLPGGWTYGSAALGPDGALFAASNRTHAWTGGPARSRLIRVEPRRGAVSVEIAAWPVATHTDMTGCLAPRPPDPPTTTTPPPTTPPPTTTTPPPSSPPATTSPGPTPPAPTTVPTSVPGVPPTTTPPQALPVLPPLPPGLVPPGTLPPGAPPPGPPPRVPPPAPEPAPALLTRGLKRPPEAEVTGPLTTAEKRRWGLATMILILGAGAVASAAHRRRH</sequence>